<gene>
    <name evidence="8" type="ORF">CQA43_04975</name>
</gene>
<dbReference type="GO" id="GO:0005524">
    <property type="term" value="F:ATP binding"/>
    <property type="evidence" value="ECO:0007669"/>
    <property type="project" value="InterPro"/>
</dbReference>
<dbReference type="PANTHER" id="PTHR47810">
    <property type="entry name" value="DNA LIGASE"/>
    <property type="match status" value="1"/>
</dbReference>
<evidence type="ECO:0000256" key="1">
    <source>
        <dbReference type="ARBA" id="ARBA00001968"/>
    </source>
</evidence>
<dbReference type="EMBL" id="NXLS01000004">
    <property type="protein sequence ID" value="RDU63082.1"/>
    <property type="molecule type" value="Genomic_DNA"/>
</dbReference>
<dbReference type="Proteomes" id="UP000256650">
    <property type="component" value="Unassembled WGS sequence"/>
</dbReference>
<dbReference type="NCBIfam" id="NF006592">
    <property type="entry name" value="PRK09125.1"/>
    <property type="match status" value="1"/>
</dbReference>
<evidence type="ECO:0000313" key="9">
    <source>
        <dbReference type="Proteomes" id="UP000256650"/>
    </source>
</evidence>
<organism evidence="8 9">
    <name type="scientific">Helicobacter ganmani</name>
    <dbReference type="NCBI Taxonomy" id="60246"/>
    <lineage>
        <taxon>Bacteria</taxon>
        <taxon>Pseudomonadati</taxon>
        <taxon>Campylobacterota</taxon>
        <taxon>Epsilonproteobacteria</taxon>
        <taxon>Campylobacterales</taxon>
        <taxon>Helicobacteraceae</taxon>
        <taxon>Helicobacter</taxon>
    </lineage>
</organism>
<comment type="caution">
    <text evidence="8">The sequence shown here is derived from an EMBL/GenBank/DDBJ whole genome shotgun (WGS) entry which is preliminary data.</text>
</comment>
<dbReference type="PANTHER" id="PTHR47810:SF1">
    <property type="entry name" value="DNA LIGASE B"/>
    <property type="match status" value="1"/>
</dbReference>
<dbReference type="Gene3D" id="2.40.50.140">
    <property type="entry name" value="Nucleic acid-binding proteins"/>
    <property type="match status" value="1"/>
</dbReference>
<keyword evidence="9" id="KW-1185">Reference proteome</keyword>
<evidence type="ECO:0000259" key="7">
    <source>
        <dbReference type="PROSITE" id="PS50160"/>
    </source>
</evidence>
<dbReference type="AlphaFoldDB" id="A0A3D8ID63"/>
<dbReference type="InterPro" id="IPR029319">
    <property type="entry name" value="DNA_ligase_OB"/>
</dbReference>
<dbReference type="OrthoDB" id="9767858at2"/>
<dbReference type="PROSITE" id="PS50160">
    <property type="entry name" value="DNA_LIGASE_A3"/>
    <property type="match status" value="1"/>
</dbReference>
<dbReference type="CDD" id="cd07896">
    <property type="entry name" value="Adenylation_kDNA_ligase_like"/>
    <property type="match status" value="1"/>
</dbReference>
<comment type="catalytic activity">
    <reaction evidence="6">
        <text>ATP + (deoxyribonucleotide)n-3'-hydroxyl + 5'-phospho-(deoxyribonucleotide)m = (deoxyribonucleotide)n+m + AMP + diphosphate.</text>
        <dbReference type="EC" id="6.5.1.1"/>
    </reaction>
</comment>
<evidence type="ECO:0000313" key="8">
    <source>
        <dbReference type="EMBL" id="RDU63082.1"/>
    </source>
</evidence>
<feature type="domain" description="ATP-dependent DNA ligase family profile" evidence="7">
    <location>
        <begin position="127"/>
        <end position="188"/>
    </location>
</feature>
<reference evidence="8 9" key="1">
    <citation type="submission" date="2018-04" db="EMBL/GenBank/DDBJ databases">
        <title>Novel Campyloabacter and Helicobacter Species and Strains.</title>
        <authorList>
            <person name="Mannion A.J."/>
            <person name="Shen Z."/>
            <person name="Fox J.G."/>
        </authorList>
    </citation>
    <scope>NUCLEOTIDE SEQUENCE [LARGE SCALE GENOMIC DNA]</scope>
    <source>
        <strain evidence="8 9">MIT 99-5101</strain>
    </source>
</reference>
<keyword evidence="2 8" id="KW-0436">Ligase</keyword>
<dbReference type="SUPFAM" id="SSF50249">
    <property type="entry name" value="Nucleic acid-binding proteins"/>
    <property type="match status" value="1"/>
</dbReference>
<dbReference type="Gene3D" id="3.30.470.30">
    <property type="entry name" value="DNA ligase/mRNA capping enzyme"/>
    <property type="match status" value="1"/>
</dbReference>
<dbReference type="GO" id="GO:0006310">
    <property type="term" value="P:DNA recombination"/>
    <property type="evidence" value="ECO:0007669"/>
    <property type="project" value="InterPro"/>
</dbReference>
<evidence type="ECO:0000256" key="3">
    <source>
        <dbReference type="ARBA" id="ARBA00022705"/>
    </source>
</evidence>
<dbReference type="InterPro" id="IPR012340">
    <property type="entry name" value="NA-bd_OB-fold"/>
</dbReference>
<evidence type="ECO:0000256" key="5">
    <source>
        <dbReference type="ARBA" id="ARBA00023204"/>
    </source>
</evidence>
<dbReference type="GO" id="GO:0006281">
    <property type="term" value="P:DNA repair"/>
    <property type="evidence" value="ECO:0007669"/>
    <property type="project" value="UniProtKB-KW"/>
</dbReference>
<keyword evidence="5" id="KW-0234">DNA repair</keyword>
<evidence type="ECO:0000256" key="6">
    <source>
        <dbReference type="ARBA" id="ARBA00034003"/>
    </source>
</evidence>
<dbReference type="Gene3D" id="3.30.1490.70">
    <property type="match status" value="1"/>
</dbReference>
<dbReference type="InterPro" id="IPR012310">
    <property type="entry name" value="DNA_ligase_ATP-dep_cent"/>
</dbReference>
<evidence type="ECO:0000256" key="2">
    <source>
        <dbReference type="ARBA" id="ARBA00022598"/>
    </source>
</evidence>
<keyword evidence="4" id="KW-0227">DNA damage</keyword>
<dbReference type="Pfam" id="PF14743">
    <property type="entry name" value="DNA_ligase_OB_2"/>
    <property type="match status" value="1"/>
</dbReference>
<sequence>MLKISLFILIGWNLTLYAEIPHFKPYAQNLISKGELTQFVMSEKLDGVRGIWNGKNLKTRKDNLIQVPKFWLVNFPPFVLDGELWLTYNHFEKISSIVRDSVSDESKWQEMTYQVFDVRGVCEKCSLSERLNYLENYLKDFPNPYIKIIPQIPIKNHQHLESYYQEILSKGGEGVILRRNSFSDIGYKLKPFADAECIVRGYTQGKGKNINGIGAIWCEGEVLGEKKYFKIGSGFSSAMRLNPPKIDTIITYKYQGYTKNKLPRFPIFLRIREDGI</sequence>
<proteinExistence type="predicted"/>
<accession>A0A3D8ID63</accession>
<dbReference type="Pfam" id="PF01068">
    <property type="entry name" value="DNA_ligase_A_M"/>
    <property type="match status" value="1"/>
</dbReference>
<dbReference type="GO" id="GO:0006260">
    <property type="term" value="P:DNA replication"/>
    <property type="evidence" value="ECO:0007669"/>
    <property type="project" value="UniProtKB-KW"/>
</dbReference>
<dbReference type="InterPro" id="IPR050326">
    <property type="entry name" value="NAD_dep_DNA_ligaseB"/>
</dbReference>
<keyword evidence="3" id="KW-0235">DNA replication</keyword>
<evidence type="ECO:0000256" key="4">
    <source>
        <dbReference type="ARBA" id="ARBA00022763"/>
    </source>
</evidence>
<dbReference type="CDD" id="cd08041">
    <property type="entry name" value="OBF_kDNA_ligase_like"/>
    <property type="match status" value="1"/>
</dbReference>
<name>A0A3D8ID63_9HELI</name>
<comment type="cofactor">
    <cofactor evidence="1">
        <name>a divalent metal cation</name>
        <dbReference type="ChEBI" id="CHEBI:60240"/>
    </cofactor>
</comment>
<dbReference type="SUPFAM" id="SSF56091">
    <property type="entry name" value="DNA ligase/mRNA capping enzyme, catalytic domain"/>
    <property type="match status" value="1"/>
</dbReference>
<dbReference type="GO" id="GO:0003910">
    <property type="term" value="F:DNA ligase (ATP) activity"/>
    <property type="evidence" value="ECO:0007669"/>
    <property type="project" value="UniProtKB-EC"/>
</dbReference>
<protein>
    <submittedName>
        <fullName evidence="8">DNA ligase</fullName>
    </submittedName>
</protein>